<comment type="caution">
    <text evidence="4">The sequence shown here is derived from an EMBL/GenBank/DDBJ whole genome shotgun (WGS) entry which is preliminary data.</text>
</comment>
<evidence type="ECO:0000259" key="3">
    <source>
        <dbReference type="PROSITE" id="PS51465"/>
    </source>
</evidence>
<evidence type="ECO:0000313" key="4">
    <source>
        <dbReference type="EMBL" id="CAH3025141.1"/>
    </source>
</evidence>
<evidence type="ECO:0000313" key="5">
    <source>
        <dbReference type="Proteomes" id="UP001159427"/>
    </source>
</evidence>
<gene>
    <name evidence="4" type="ORF">PEVE_00025145</name>
</gene>
<dbReference type="CDD" id="cd00104">
    <property type="entry name" value="KAZAL_FS"/>
    <property type="match status" value="1"/>
</dbReference>
<reference evidence="4 5" key="1">
    <citation type="submission" date="2022-05" db="EMBL/GenBank/DDBJ databases">
        <authorList>
            <consortium name="Genoscope - CEA"/>
            <person name="William W."/>
        </authorList>
    </citation>
    <scope>NUCLEOTIDE SEQUENCE [LARGE SCALE GENOMIC DNA]</scope>
</reference>
<dbReference type="InterPro" id="IPR050111">
    <property type="entry name" value="C-type_lectin/snaclec_domain"/>
</dbReference>
<dbReference type="SUPFAM" id="SSF56436">
    <property type="entry name" value="C-type lectin-like"/>
    <property type="match status" value="1"/>
</dbReference>
<feature type="non-terminal residue" evidence="4">
    <location>
        <position position="1"/>
    </location>
</feature>
<proteinExistence type="predicted"/>
<dbReference type="Pfam" id="PF00059">
    <property type="entry name" value="Lectin_C"/>
    <property type="match status" value="1"/>
</dbReference>
<sequence>SFEGISYQLGKVNVSQTRQGWNCNSGCEAPEHCTLPRCTSVLFPQTFSGSGTVRVFVSLSHADVTSKVHSPTAVWAESINTAGFQLCSRAPGSTNNTGIINWVAFQDKPMLAHGSVTLSGIWTTETKCQKEAFSQSFASRPHVFVSVKYTRNTKPNDAMYVWLENVNSGGFEVCIREFLPFDGKHQDTVVDWFAFVGNGSQLNFTITGKQLFPNSGNPSPQNNYGFCQEVPFNTTFYKSPVVILSVDHGYDRKVKSFLLPENNIISAWLEEVGLESMKICVKDLSGSGSSHDPLTVSYAVTGDRNPCLNVHCPRFGVCRTYSAHDARCECDDQCPSYQDPVCTANGTTYDNQCWHKLSYCRGLENNLVYHPGSCEGFPILRGRVDLLHVPKWSDSNCQTVAFPPYRFYPDKQVHVQITVNHMKLNDSVTVHDAVTSWTESISANNFTVCVMQSGRKEESTNPFATIDWMVYQGAPSEGLTGTVQLQKWWSGTKCADVTFPKVRTGKNCNHQAIVLVCKDLIWRSVRTQQSLSVFSCCMHIISFFSGAPRAREARNWFAFSNLHKPLFTEHGYIPFPNKNPPLDEMNNAYCKFVLFTRTYNSTPTVLVSVNHSTTVSGNSAPIHNGITAWIENMNTSGFRACVKELYATRYDPLSVSYVVLTENVFLQHLHNGKKSWLGFNDIFTEGSFTWIDDGTGNFTAWAKNQPNNFRDEDCVHALGVEYKYKWNDVKCSDCHQYTCKKGRI</sequence>
<dbReference type="InterPro" id="IPR016187">
    <property type="entry name" value="CTDL_fold"/>
</dbReference>
<organism evidence="4 5">
    <name type="scientific">Porites evermanni</name>
    <dbReference type="NCBI Taxonomy" id="104178"/>
    <lineage>
        <taxon>Eukaryota</taxon>
        <taxon>Metazoa</taxon>
        <taxon>Cnidaria</taxon>
        <taxon>Anthozoa</taxon>
        <taxon>Hexacorallia</taxon>
        <taxon>Scleractinia</taxon>
        <taxon>Fungiina</taxon>
        <taxon>Poritidae</taxon>
        <taxon>Porites</taxon>
    </lineage>
</organism>
<dbReference type="SMART" id="SM00034">
    <property type="entry name" value="CLECT"/>
    <property type="match status" value="1"/>
</dbReference>
<dbReference type="InterPro" id="IPR002350">
    <property type="entry name" value="Kazal_dom"/>
</dbReference>
<evidence type="ECO:0000259" key="2">
    <source>
        <dbReference type="PROSITE" id="PS50041"/>
    </source>
</evidence>
<accession>A0ABN8M6E2</accession>
<dbReference type="InterPro" id="IPR018378">
    <property type="entry name" value="C-type_lectin_CS"/>
</dbReference>
<dbReference type="Gene3D" id="2.60.40.2080">
    <property type="match status" value="3"/>
</dbReference>
<evidence type="ECO:0000256" key="1">
    <source>
        <dbReference type="ARBA" id="ARBA00023157"/>
    </source>
</evidence>
<dbReference type="PROSITE" id="PS50041">
    <property type="entry name" value="C_TYPE_LECTIN_2"/>
    <property type="match status" value="1"/>
</dbReference>
<dbReference type="SUPFAM" id="SSF141086">
    <property type="entry name" value="Agglutinin HPA-like"/>
    <property type="match status" value="1"/>
</dbReference>
<protein>
    <submittedName>
        <fullName evidence="4">Uncharacterized protein</fullName>
    </submittedName>
</protein>
<dbReference type="InterPro" id="IPR001304">
    <property type="entry name" value="C-type_lectin-like"/>
</dbReference>
<dbReference type="Gene3D" id="3.10.100.10">
    <property type="entry name" value="Mannose-Binding Protein A, subunit A"/>
    <property type="match status" value="1"/>
</dbReference>
<feature type="domain" description="C-type lectin" evidence="2">
    <location>
        <begin position="662"/>
        <end position="740"/>
    </location>
</feature>
<dbReference type="InterPro" id="IPR037221">
    <property type="entry name" value="H-type_lectin_dom_sf"/>
</dbReference>
<dbReference type="PROSITE" id="PS51465">
    <property type="entry name" value="KAZAL_2"/>
    <property type="match status" value="1"/>
</dbReference>
<dbReference type="PANTHER" id="PTHR22803">
    <property type="entry name" value="MANNOSE, PHOSPHOLIPASE, LECTIN RECEPTOR RELATED"/>
    <property type="match status" value="1"/>
</dbReference>
<keyword evidence="1" id="KW-1015">Disulfide bond</keyword>
<dbReference type="InterPro" id="IPR036058">
    <property type="entry name" value="Kazal_dom_sf"/>
</dbReference>
<keyword evidence="5" id="KW-1185">Reference proteome</keyword>
<dbReference type="EMBL" id="CALNXI010000338">
    <property type="protein sequence ID" value="CAH3025141.1"/>
    <property type="molecule type" value="Genomic_DNA"/>
</dbReference>
<dbReference type="Gene3D" id="3.30.60.30">
    <property type="match status" value="1"/>
</dbReference>
<name>A0ABN8M6E2_9CNID</name>
<dbReference type="PROSITE" id="PS00615">
    <property type="entry name" value="C_TYPE_LECTIN_1"/>
    <property type="match status" value="1"/>
</dbReference>
<feature type="domain" description="Kazal-like" evidence="3">
    <location>
        <begin position="329"/>
        <end position="376"/>
    </location>
</feature>
<dbReference type="InterPro" id="IPR016186">
    <property type="entry name" value="C-type_lectin-like/link_sf"/>
</dbReference>
<dbReference type="Proteomes" id="UP001159427">
    <property type="component" value="Unassembled WGS sequence"/>
</dbReference>
<dbReference type="SUPFAM" id="SSF100895">
    <property type="entry name" value="Kazal-type serine protease inhibitors"/>
    <property type="match status" value="1"/>
</dbReference>
<dbReference type="Pfam" id="PF07648">
    <property type="entry name" value="Kazal_2"/>
    <property type="match status" value="1"/>
</dbReference>